<evidence type="ECO:0000259" key="1">
    <source>
        <dbReference type="Pfam" id="PF00501"/>
    </source>
</evidence>
<accession>A0A382U4R8</accession>
<dbReference type="EMBL" id="UINC01141137">
    <property type="protein sequence ID" value="SVD28698.1"/>
    <property type="molecule type" value="Genomic_DNA"/>
</dbReference>
<name>A0A382U4R8_9ZZZZ</name>
<dbReference type="InterPro" id="IPR045851">
    <property type="entry name" value="AMP-bd_C_sf"/>
</dbReference>
<feature type="domain" description="AMP-dependent synthetase/ligase" evidence="1">
    <location>
        <begin position="1"/>
        <end position="115"/>
    </location>
</feature>
<dbReference type="SUPFAM" id="SSF56801">
    <property type="entry name" value="Acetyl-CoA synthetase-like"/>
    <property type="match status" value="1"/>
</dbReference>
<dbReference type="InterPro" id="IPR025110">
    <property type="entry name" value="AMP-bd_C"/>
</dbReference>
<dbReference type="Gene3D" id="3.40.50.12780">
    <property type="entry name" value="N-terminal domain of ligase-like"/>
    <property type="match status" value="1"/>
</dbReference>
<dbReference type="Gene3D" id="3.30.300.30">
    <property type="match status" value="1"/>
</dbReference>
<evidence type="ECO:0000313" key="3">
    <source>
        <dbReference type="EMBL" id="SVD28698.1"/>
    </source>
</evidence>
<proteinExistence type="predicted"/>
<dbReference type="AlphaFoldDB" id="A0A382U4R8"/>
<feature type="non-terminal residue" evidence="3">
    <location>
        <position position="1"/>
    </location>
</feature>
<dbReference type="Pfam" id="PF00501">
    <property type="entry name" value="AMP-binding"/>
    <property type="match status" value="1"/>
</dbReference>
<sequence>FFTAPTAFRAIRKEDPTAELLKQYDISSLRTQFVAGERTDPSTYEWLVDILGIPVIDHWWQTETGWPIAGDPLGIEAFPTKAGSVCKPIPGFDVQILSETGESLGADEQGDVTIKLPLPPGCLPTVWGDHQRFLDSYMSQYEGYYNTGDEGYIDEDGYVYIMGRTDDVMNVAGHRLSTGQMEEVVAAHPAVAECAVIAIEDVEKGHVPAGLVIVKDGVNVELETLRTDLVGMVRKDVGAFANFKQVVIVTRLPKTRSGKILRQVMRKIVDKRPYETPATIDDPTILHEISDAFRAA</sequence>
<dbReference type="PANTHER" id="PTHR43347:SF3">
    <property type="entry name" value="ACYL-COA SYNTHETASE SHORT-CHAIN FAMILY MEMBER 3, MITOCHONDRIAL"/>
    <property type="match status" value="1"/>
</dbReference>
<dbReference type="InterPro" id="IPR042099">
    <property type="entry name" value="ANL_N_sf"/>
</dbReference>
<organism evidence="3">
    <name type="scientific">marine metagenome</name>
    <dbReference type="NCBI Taxonomy" id="408172"/>
    <lineage>
        <taxon>unclassified sequences</taxon>
        <taxon>metagenomes</taxon>
        <taxon>ecological metagenomes</taxon>
    </lineage>
</organism>
<gene>
    <name evidence="3" type="ORF">METZ01_LOCUS381552</name>
</gene>
<reference evidence="3" key="1">
    <citation type="submission" date="2018-05" db="EMBL/GenBank/DDBJ databases">
        <authorList>
            <person name="Lanie J.A."/>
            <person name="Ng W.-L."/>
            <person name="Kazmierczak K.M."/>
            <person name="Andrzejewski T.M."/>
            <person name="Davidsen T.M."/>
            <person name="Wayne K.J."/>
            <person name="Tettelin H."/>
            <person name="Glass J.I."/>
            <person name="Rusch D."/>
            <person name="Podicherti R."/>
            <person name="Tsui H.-C.T."/>
            <person name="Winkler M.E."/>
        </authorList>
    </citation>
    <scope>NUCLEOTIDE SEQUENCE</scope>
</reference>
<dbReference type="Pfam" id="PF13193">
    <property type="entry name" value="AMP-binding_C"/>
    <property type="match status" value="1"/>
</dbReference>
<feature type="domain" description="AMP-binding enzyme C-terminal" evidence="2">
    <location>
        <begin position="181"/>
        <end position="259"/>
    </location>
</feature>
<protein>
    <recommendedName>
        <fullName evidence="4">AMP-dependent synthetase/ligase domain-containing protein</fullName>
    </recommendedName>
</protein>
<evidence type="ECO:0000259" key="2">
    <source>
        <dbReference type="Pfam" id="PF13193"/>
    </source>
</evidence>
<evidence type="ECO:0008006" key="4">
    <source>
        <dbReference type="Google" id="ProtNLM"/>
    </source>
</evidence>
<dbReference type="PANTHER" id="PTHR43347">
    <property type="entry name" value="ACYL-COA SYNTHETASE"/>
    <property type="match status" value="1"/>
</dbReference>
<dbReference type="GO" id="GO:0050218">
    <property type="term" value="F:propionate-CoA ligase activity"/>
    <property type="evidence" value="ECO:0007669"/>
    <property type="project" value="TreeGrafter"/>
</dbReference>
<dbReference type="InterPro" id="IPR000873">
    <property type="entry name" value="AMP-dep_synth/lig_dom"/>
</dbReference>
<feature type="non-terminal residue" evidence="3">
    <location>
        <position position="296"/>
    </location>
</feature>